<sequence length="199" mass="22812">MDSFQLPLSSKCIKYLLFTFNLLFLLSGIIMLIIGSAILSMYHEYQHFLDNRFFSVPSLLIAIGSIIFFIAFFGCCGAIKENYCMIIVFAALMVIVFVMEFAAGITGYVMRNSVGEALQSKMMDTTNKYNSNAEIQQVWDLIQRDFRCCGVNKPEDWEAKISIKLSVLTIYRFLNMRGFVKVLCLCSYTHILYDNQLII</sequence>
<dbReference type="EMBL" id="CADCXV010000863">
    <property type="protein sequence ID" value="CAB0037633.1"/>
    <property type="molecule type" value="Genomic_DNA"/>
</dbReference>
<evidence type="ECO:0000313" key="7">
    <source>
        <dbReference type="EMBL" id="CAB0037633.1"/>
    </source>
</evidence>
<evidence type="ECO:0000256" key="5">
    <source>
        <dbReference type="ARBA" id="ARBA00023136"/>
    </source>
</evidence>
<accession>A0A6H5IM01</accession>
<dbReference type="SUPFAM" id="SSF48652">
    <property type="entry name" value="Tetraspanin"/>
    <property type="match status" value="1"/>
</dbReference>
<dbReference type="Gene3D" id="1.10.1450.10">
    <property type="entry name" value="Tetraspanin"/>
    <property type="match status" value="1"/>
</dbReference>
<keyword evidence="5 6" id="KW-0472">Membrane</keyword>
<dbReference type="OrthoDB" id="10033535at2759"/>
<dbReference type="Pfam" id="PF00335">
    <property type="entry name" value="Tetraspanin"/>
    <property type="match status" value="1"/>
</dbReference>
<keyword evidence="3 6" id="KW-0812">Transmembrane</keyword>
<dbReference type="GO" id="GO:0005886">
    <property type="term" value="C:plasma membrane"/>
    <property type="evidence" value="ECO:0007669"/>
    <property type="project" value="TreeGrafter"/>
</dbReference>
<dbReference type="PANTHER" id="PTHR19282">
    <property type="entry name" value="TETRASPANIN"/>
    <property type="match status" value="1"/>
</dbReference>
<dbReference type="PRINTS" id="PR00259">
    <property type="entry name" value="TMFOUR"/>
</dbReference>
<evidence type="ECO:0000256" key="4">
    <source>
        <dbReference type="ARBA" id="ARBA00022989"/>
    </source>
</evidence>
<dbReference type="InterPro" id="IPR008952">
    <property type="entry name" value="Tetraspanin_EC2_sf"/>
</dbReference>
<feature type="transmembrane region" description="Helical" evidence="6">
    <location>
        <begin position="12"/>
        <end position="39"/>
    </location>
</feature>
<comment type="similarity">
    <text evidence="2">Belongs to the tetraspanin (TM4SF) family.</text>
</comment>
<protein>
    <submittedName>
        <fullName evidence="7">Uncharacterized protein</fullName>
    </submittedName>
</protein>
<reference evidence="7 8" key="1">
    <citation type="submission" date="2020-02" db="EMBL/GenBank/DDBJ databases">
        <authorList>
            <person name="Ferguson B K."/>
        </authorList>
    </citation>
    <scope>NUCLEOTIDE SEQUENCE [LARGE SCALE GENOMIC DNA]</scope>
</reference>
<evidence type="ECO:0000256" key="6">
    <source>
        <dbReference type="SAM" id="Phobius"/>
    </source>
</evidence>
<name>A0A6H5IM01_9HYME</name>
<dbReference type="PANTHER" id="PTHR19282:SF456">
    <property type="entry name" value="CD63 MOLECULE"/>
    <property type="match status" value="1"/>
</dbReference>
<evidence type="ECO:0000256" key="1">
    <source>
        <dbReference type="ARBA" id="ARBA00004141"/>
    </source>
</evidence>
<proteinExistence type="inferred from homology"/>
<keyword evidence="4 6" id="KW-1133">Transmembrane helix</keyword>
<dbReference type="InterPro" id="IPR018503">
    <property type="entry name" value="Tetraspanin_CS"/>
</dbReference>
<dbReference type="Proteomes" id="UP000479190">
    <property type="component" value="Unassembled WGS sequence"/>
</dbReference>
<evidence type="ECO:0000313" key="8">
    <source>
        <dbReference type="Proteomes" id="UP000479190"/>
    </source>
</evidence>
<dbReference type="CDD" id="cd03127">
    <property type="entry name" value="tetraspanin_LEL"/>
    <property type="match status" value="1"/>
</dbReference>
<comment type="subcellular location">
    <subcellularLocation>
        <location evidence="1">Membrane</location>
        <topology evidence="1">Multi-pass membrane protein</topology>
    </subcellularLocation>
</comment>
<feature type="transmembrane region" description="Helical" evidence="6">
    <location>
        <begin position="86"/>
        <end position="110"/>
    </location>
</feature>
<gene>
    <name evidence="7" type="ORF">TBRA_LOCUS9454</name>
</gene>
<organism evidence="7 8">
    <name type="scientific">Trichogramma brassicae</name>
    <dbReference type="NCBI Taxonomy" id="86971"/>
    <lineage>
        <taxon>Eukaryota</taxon>
        <taxon>Metazoa</taxon>
        <taxon>Ecdysozoa</taxon>
        <taxon>Arthropoda</taxon>
        <taxon>Hexapoda</taxon>
        <taxon>Insecta</taxon>
        <taxon>Pterygota</taxon>
        <taxon>Neoptera</taxon>
        <taxon>Endopterygota</taxon>
        <taxon>Hymenoptera</taxon>
        <taxon>Apocrita</taxon>
        <taxon>Proctotrupomorpha</taxon>
        <taxon>Chalcidoidea</taxon>
        <taxon>Trichogrammatidae</taxon>
        <taxon>Trichogramma</taxon>
    </lineage>
</organism>
<dbReference type="InterPro" id="IPR018499">
    <property type="entry name" value="Tetraspanin/Peripherin"/>
</dbReference>
<evidence type="ECO:0000256" key="2">
    <source>
        <dbReference type="ARBA" id="ARBA00006840"/>
    </source>
</evidence>
<feature type="transmembrane region" description="Helical" evidence="6">
    <location>
        <begin position="59"/>
        <end position="79"/>
    </location>
</feature>
<keyword evidence="8" id="KW-1185">Reference proteome</keyword>
<dbReference type="PROSITE" id="PS00421">
    <property type="entry name" value="TM4_1"/>
    <property type="match status" value="1"/>
</dbReference>
<evidence type="ECO:0000256" key="3">
    <source>
        <dbReference type="ARBA" id="ARBA00022692"/>
    </source>
</evidence>
<dbReference type="AlphaFoldDB" id="A0A6H5IM01"/>